<evidence type="ECO:0000313" key="11">
    <source>
        <dbReference type="Proteomes" id="UP000093080"/>
    </source>
</evidence>
<dbReference type="AlphaFoldDB" id="A0A1B9F4Z0"/>
<evidence type="ECO:0000256" key="7">
    <source>
        <dbReference type="ARBA" id="ARBA00023010"/>
    </source>
</evidence>
<dbReference type="HAMAP" id="MF_00422">
    <property type="entry name" value="SecE"/>
    <property type="match status" value="1"/>
</dbReference>
<dbReference type="NCBIfam" id="TIGR00964">
    <property type="entry name" value="secE_bact"/>
    <property type="match status" value="1"/>
</dbReference>
<keyword evidence="4 9" id="KW-0812">Transmembrane</keyword>
<dbReference type="Gene3D" id="1.20.5.1030">
    <property type="entry name" value="Preprotein translocase secy subunit"/>
    <property type="match status" value="1"/>
</dbReference>
<evidence type="ECO:0000256" key="1">
    <source>
        <dbReference type="ARBA" id="ARBA00004370"/>
    </source>
</evidence>
<evidence type="ECO:0000256" key="4">
    <source>
        <dbReference type="ARBA" id="ARBA00022692"/>
    </source>
</evidence>
<comment type="subunit">
    <text evidence="9">Component of the Sec protein translocase complex. Heterotrimer consisting of SecY, SecE and SecG subunits. The heterotrimers can form oligomers, although 1 heterotrimer is thought to be able to translocate proteins. Interacts with the ribosome. Interacts with SecDF, and other proteins may be involved. Interacts with SecA.</text>
</comment>
<dbReference type="GO" id="GO:0005886">
    <property type="term" value="C:plasma membrane"/>
    <property type="evidence" value="ECO:0007669"/>
    <property type="project" value="UniProtKB-SubCell"/>
</dbReference>
<comment type="similarity">
    <text evidence="9">Belongs to the SecE/SEC61-gamma family.</text>
</comment>
<dbReference type="EMBL" id="MAGO01000007">
    <property type="protein sequence ID" value="OCC14998.1"/>
    <property type="molecule type" value="Genomic_DNA"/>
</dbReference>
<dbReference type="InterPro" id="IPR005807">
    <property type="entry name" value="SecE_bac"/>
</dbReference>
<evidence type="ECO:0000256" key="8">
    <source>
        <dbReference type="ARBA" id="ARBA00023136"/>
    </source>
</evidence>
<dbReference type="STRING" id="1156395.DBT_1484"/>
<keyword evidence="2 9" id="KW-0813">Transport</keyword>
<feature type="transmembrane region" description="Helical" evidence="9">
    <location>
        <begin position="55"/>
        <end position="74"/>
    </location>
</feature>
<evidence type="ECO:0000256" key="3">
    <source>
        <dbReference type="ARBA" id="ARBA00022475"/>
    </source>
</evidence>
<dbReference type="PANTHER" id="PTHR33910">
    <property type="entry name" value="PROTEIN TRANSLOCASE SUBUNIT SECE"/>
    <property type="match status" value="1"/>
</dbReference>
<sequence length="87" mass="9713">MAKKKAQRKDRVEGAEAAGAVKAQGASWINDFVRYLKEVRVEFDKITWANKKETVGITVAVLAITFFFAAYLGLVDFGLTQVLNLLY</sequence>
<keyword evidence="8 9" id="KW-0472">Membrane</keyword>
<protein>
    <recommendedName>
        <fullName evidence="9">Protein translocase subunit SecE</fullName>
    </recommendedName>
</protein>
<comment type="function">
    <text evidence="9">Essential subunit of the Sec protein translocation channel SecYEG. Clamps together the 2 halves of SecY. May contact the channel plug during translocation.</text>
</comment>
<evidence type="ECO:0000256" key="5">
    <source>
        <dbReference type="ARBA" id="ARBA00022927"/>
    </source>
</evidence>
<dbReference type="GO" id="GO:0006605">
    <property type="term" value="P:protein targeting"/>
    <property type="evidence" value="ECO:0007669"/>
    <property type="project" value="UniProtKB-UniRule"/>
</dbReference>
<accession>A0A1B9F4Z0</accession>
<evidence type="ECO:0000313" key="10">
    <source>
        <dbReference type="EMBL" id="OCC14998.1"/>
    </source>
</evidence>
<keyword evidence="6 9" id="KW-1133">Transmembrane helix</keyword>
<evidence type="ECO:0000256" key="2">
    <source>
        <dbReference type="ARBA" id="ARBA00022448"/>
    </source>
</evidence>
<dbReference type="GO" id="GO:0009306">
    <property type="term" value="P:protein secretion"/>
    <property type="evidence" value="ECO:0007669"/>
    <property type="project" value="UniProtKB-UniRule"/>
</dbReference>
<evidence type="ECO:0000256" key="6">
    <source>
        <dbReference type="ARBA" id="ARBA00022989"/>
    </source>
</evidence>
<dbReference type="InterPro" id="IPR001901">
    <property type="entry name" value="Translocase_SecE/Sec61-g"/>
</dbReference>
<keyword evidence="7 9" id="KW-0811">Translocation</keyword>
<dbReference type="GO" id="GO:0008320">
    <property type="term" value="F:protein transmembrane transporter activity"/>
    <property type="evidence" value="ECO:0007669"/>
    <property type="project" value="UniProtKB-UniRule"/>
</dbReference>
<comment type="caution">
    <text evidence="10">The sequence shown here is derived from an EMBL/GenBank/DDBJ whole genome shotgun (WGS) entry which is preliminary data.</text>
</comment>
<dbReference type="GO" id="GO:0065002">
    <property type="term" value="P:intracellular protein transmembrane transport"/>
    <property type="evidence" value="ECO:0007669"/>
    <property type="project" value="UniProtKB-UniRule"/>
</dbReference>
<organism evidence="10 11">
    <name type="scientific">Dissulfuribacter thermophilus</name>
    <dbReference type="NCBI Taxonomy" id="1156395"/>
    <lineage>
        <taxon>Bacteria</taxon>
        <taxon>Pseudomonadati</taxon>
        <taxon>Thermodesulfobacteriota</taxon>
        <taxon>Dissulfuribacteria</taxon>
        <taxon>Dissulfuribacterales</taxon>
        <taxon>Dissulfuribacteraceae</taxon>
        <taxon>Dissulfuribacter</taxon>
    </lineage>
</organism>
<proteinExistence type="inferred from homology"/>
<dbReference type="Proteomes" id="UP000093080">
    <property type="component" value="Unassembled WGS sequence"/>
</dbReference>
<gene>
    <name evidence="9" type="primary">secE</name>
    <name evidence="10" type="ORF">DBT_1484</name>
</gene>
<dbReference type="GO" id="GO:0043952">
    <property type="term" value="P:protein transport by the Sec complex"/>
    <property type="evidence" value="ECO:0007669"/>
    <property type="project" value="UniProtKB-UniRule"/>
</dbReference>
<dbReference type="InterPro" id="IPR038379">
    <property type="entry name" value="SecE_sf"/>
</dbReference>
<evidence type="ECO:0000256" key="9">
    <source>
        <dbReference type="HAMAP-Rule" id="MF_00422"/>
    </source>
</evidence>
<keyword evidence="11" id="KW-1185">Reference proteome</keyword>
<dbReference type="Pfam" id="PF00584">
    <property type="entry name" value="SecE"/>
    <property type="match status" value="1"/>
</dbReference>
<name>A0A1B9F4Z0_9BACT</name>
<dbReference type="PANTHER" id="PTHR33910:SF1">
    <property type="entry name" value="PROTEIN TRANSLOCASE SUBUNIT SECE"/>
    <property type="match status" value="1"/>
</dbReference>
<comment type="subcellular location">
    <subcellularLocation>
        <location evidence="9">Cell membrane</location>
        <topology evidence="9">Single-pass membrane protein</topology>
    </subcellularLocation>
    <subcellularLocation>
        <location evidence="1">Membrane</location>
    </subcellularLocation>
</comment>
<reference evidence="10 11" key="1">
    <citation type="submission" date="2016-06" db="EMBL/GenBank/DDBJ databases">
        <title>Respiratory ammonification of nitrate coupled to the oxidation of elemental sulfur in deep-sea autotrophic thermophilic bacteria.</title>
        <authorList>
            <person name="Slobodkina G.B."/>
            <person name="Mardanov A.V."/>
            <person name="Ravin N.V."/>
            <person name="Frolova A.A."/>
            <person name="Viryasiv M.B."/>
            <person name="Chernyh N.A."/>
            <person name="Bonch-Osmolovskaya E.A."/>
            <person name="Slobodkin A.I."/>
        </authorList>
    </citation>
    <scope>NUCLEOTIDE SEQUENCE [LARGE SCALE GENOMIC DNA]</scope>
    <source>
        <strain evidence="10 11">S69</strain>
    </source>
</reference>
<keyword evidence="5 9" id="KW-0653">Protein transport</keyword>
<keyword evidence="3 9" id="KW-1003">Cell membrane</keyword>